<reference evidence="2" key="1">
    <citation type="submission" date="2021-01" db="EMBL/GenBank/DDBJ databases">
        <authorList>
            <consortium name="Aspergillus chevalieri M1 genome sequencing consortium"/>
            <person name="Kazuki M."/>
            <person name="Futagami T."/>
        </authorList>
    </citation>
    <scope>NUCLEOTIDE SEQUENCE</scope>
    <source>
        <strain evidence="2">M1</strain>
    </source>
</reference>
<dbReference type="Proteomes" id="UP000637239">
    <property type="component" value="Chromosome 4"/>
</dbReference>
<gene>
    <name evidence="2" type="ORF">ACHE_40845A</name>
</gene>
<protein>
    <recommendedName>
        <fullName evidence="1">TLDc domain-containing protein</fullName>
    </recommendedName>
</protein>
<keyword evidence="3" id="KW-1185">Reference proteome</keyword>
<dbReference type="PROSITE" id="PS51886">
    <property type="entry name" value="TLDC"/>
    <property type="match status" value="1"/>
</dbReference>
<dbReference type="EMBL" id="AP024419">
    <property type="protein sequence ID" value="BCR88281.1"/>
    <property type="molecule type" value="Genomic_DNA"/>
</dbReference>
<evidence type="ECO:0000259" key="1">
    <source>
        <dbReference type="PROSITE" id="PS51886"/>
    </source>
</evidence>
<dbReference type="RefSeq" id="XP_043136803.1">
    <property type="nucleotide sequence ID" value="XM_043279090.1"/>
</dbReference>
<accession>A0A7R7ZP59</accession>
<feature type="domain" description="TLDc" evidence="1">
    <location>
        <begin position="43"/>
        <end position="225"/>
    </location>
</feature>
<dbReference type="GeneID" id="66982640"/>
<sequence length="235" mass="26060">MFDDAAKGMPCLFKSFCYILSNFTTARLESNYYIEDLLPDPKTLLTLPLLSQLSSILHDNICWEDFKQLHFYKPDSNLAEATIVANNITSVHGVAVLLVSGKIVKTGEDAIFGAFIPEPSKDGSNIQPRDEDRDDLFSCFLFELSPVHDVSWGNVGRPGWSVTGNDELCFGENGNGAALVLGKSLETASLIRNVEQQDPVFIANAWRGNGSMQLDVEAIEVWAELSPDQDKYEYD</sequence>
<dbReference type="AlphaFoldDB" id="A0A7R7ZP59"/>
<organism evidence="2 3">
    <name type="scientific">Aspergillus chevalieri</name>
    <name type="common">Eurotium chevalieri</name>
    <dbReference type="NCBI Taxonomy" id="182096"/>
    <lineage>
        <taxon>Eukaryota</taxon>
        <taxon>Fungi</taxon>
        <taxon>Dikarya</taxon>
        <taxon>Ascomycota</taxon>
        <taxon>Pezizomycotina</taxon>
        <taxon>Eurotiomycetes</taxon>
        <taxon>Eurotiomycetidae</taxon>
        <taxon>Eurotiales</taxon>
        <taxon>Aspergillaceae</taxon>
        <taxon>Aspergillus</taxon>
        <taxon>Aspergillus subgen. Aspergillus</taxon>
    </lineage>
</organism>
<dbReference type="Pfam" id="PF07534">
    <property type="entry name" value="TLD"/>
    <property type="match status" value="1"/>
</dbReference>
<name>A0A7R7ZP59_ASPCH</name>
<dbReference type="InterPro" id="IPR006571">
    <property type="entry name" value="TLDc_dom"/>
</dbReference>
<evidence type="ECO:0000313" key="3">
    <source>
        <dbReference type="Proteomes" id="UP000637239"/>
    </source>
</evidence>
<dbReference type="KEGG" id="ache:ACHE_40845A"/>
<reference evidence="2" key="2">
    <citation type="submission" date="2021-02" db="EMBL/GenBank/DDBJ databases">
        <title>Aspergillus chevalieri M1 genome sequence.</title>
        <authorList>
            <person name="Kadooka C."/>
            <person name="Mori K."/>
            <person name="Futagami T."/>
        </authorList>
    </citation>
    <scope>NUCLEOTIDE SEQUENCE</scope>
    <source>
        <strain evidence="2">M1</strain>
    </source>
</reference>
<proteinExistence type="predicted"/>
<evidence type="ECO:0000313" key="2">
    <source>
        <dbReference type="EMBL" id="BCR88281.1"/>
    </source>
</evidence>